<dbReference type="InterPro" id="IPR057727">
    <property type="entry name" value="WCX_dom"/>
</dbReference>
<name>A0ABY4S4D1_AQUTE</name>
<keyword evidence="3" id="KW-0732">Signal</keyword>
<dbReference type="InterPro" id="IPR028349">
    <property type="entry name" value="PafC-like"/>
</dbReference>
<evidence type="ECO:0000256" key="1">
    <source>
        <dbReference type="ARBA" id="ARBA00023015"/>
    </source>
</evidence>
<evidence type="ECO:0000256" key="3">
    <source>
        <dbReference type="SAM" id="SignalP"/>
    </source>
</evidence>
<sequence length="326" mass="35524">MKASRLLSVLMLLQSRGRATAPELAQALEVSTRTILRDIDQLSAAGVPVWGERGRLGGFQLRPGWTTQLTGLTEAEASALLLAGLPGPATELGLGEAAVSARLKLLASVPLPLRTSAAEVAGRLHIDPHDWYRAPDAAPWLREAAEAVWRGRRVVVDYTSWQRRSRRELDPLGLVLKAGSWYLVATTPGQGEPRTYRLASVGTMSLLPQPVRRPRGFDLAAWWQAASARFEAQLRPTEAQVLASPRALGWLVQARRPHTVLPSPPAGVRLPRGWRCVNMPIESIDHGARQVLGHGAELRVLGPPALRRAVLRLARQVLARHDTATG</sequence>
<organism evidence="5 6">
    <name type="scientific">Aquincola tertiaricarbonis</name>
    <dbReference type="NCBI Taxonomy" id="391953"/>
    <lineage>
        <taxon>Bacteria</taxon>
        <taxon>Pseudomonadati</taxon>
        <taxon>Pseudomonadota</taxon>
        <taxon>Betaproteobacteria</taxon>
        <taxon>Burkholderiales</taxon>
        <taxon>Sphaerotilaceae</taxon>
        <taxon>Aquincola</taxon>
    </lineage>
</organism>
<evidence type="ECO:0000313" key="5">
    <source>
        <dbReference type="EMBL" id="URI06732.1"/>
    </source>
</evidence>
<dbReference type="SUPFAM" id="SSF46785">
    <property type="entry name" value="Winged helix' DNA-binding domain"/>
    <property type="match status" value="1"/>
</dbReference>
<evidence type="ECO:0000259" key="4">
    <source>
        <dbReference type="PROSITE" id="PS51000"/>
    </source>
</evidence>
<dbReference type="InterPro" id="IPR036390">
    <property type="entry name" value="WH_DNA-bd_sf"/>
</dbReference>
<dbReference type="PANTHER" id="PTHR34580">
    <property type="match status" value="1"/>
</dbReference>
<dbReference type="PIRSF" id="PIRSF016838">
    <property type="entry name" value="PafC"/>
    <property type="match status" value="1"/>
</dbReference>
<dbReference type="InterPro" id="IPR051534">
    <property type="entry name" value="CBASS_pafABC_assoc_protein"/>
</dbReference>
<dbReference type="EMBL" id="CP097635">
    <property type="protein sequence ID" value="URI06732.1"/>
    <property type="molecule type" value="Genomic_DNA"/>
</dbReference>
<dbReference type="InterPro" id="IPR026881">
    <property type="entry name" value="WYL_dom"/>
</dbReference>
<dbReference type="Pfam" id="PF25583">
    <property type="entry name" value="WCX"/>
    <property type="match status" value="1"/>
</dbReference>
<feature type="domain" description="HTH deoR-type" evidence="4">
    <location>
        <begin position="2"/>
        <end position="62"/>
    </location>
</feature>
<keyword evidence="1" id="KW-0805">Transcription regulation</keyword>
<dbReference type="InterPro" id="IPR013196">
    <property type="entry name" value="HTH_11"/>
</dbReference>
<evidence type="ECO:0000313" key="6">
    <source>
        <dbReference type="Proteomes" id="UP001056201"/>
    </source>
</evidence>
<reference evidence="5" key="1">
    <citation type="submission" date="2022-05" db="EMBL/GenBank/DDBJ databases">
        <title>An RpoN-dependent PEP-CTERM gene is involved in floc formation of an Aquincola tertiaricarbonis strain.</title>
        <authorList>
            <person name="Qiu D."/>
            <person name="Xia M."/>
        </authorList>
    </citation>
    <scope>NUCLEOTIDE SEQUENCE</scope>
    <source>
        <strain evidence="5">RN12</strain>
    </source>
</reference>
<dbReference type="PANTHER" id="PTHR34580:SF1">
    <property type="entry name" value="PROTEIN PAFC"/>
    <property type="match status" value="1"/>
</dbReference>
<dbReference type="Pfam" id="PF13280">
    <property type="entry name" value="WYL"/>
    <property type="match status" value="1"/>
</dbReference>
<dbReference type="RefSeq" id="WP_250194995.1">
    <property type="nucleotide sequence ID" value="NZ_CP097635.1"/>
</dbReference>
<dbReference type="PROSITE" id="PS51000">
    <property type="entry name" value="HTH_DEOR_2"/>
    <property type="match status" value="1"/>
</dbReference>
<dbReference type="PROSITE" id="PS52050">
    <property type="entry name" value="WYL"/>
    <property type="match status" value="1"/>
</dbReference>
<evidence type="ECO:0000256" key="2">
    <source>
        <dbReference type="ARBA" id="ARBA00023163"/>
    </source>
</evidence>
<dbReference type="Pfam" id="PF08279">
    <property type="entry name" value="HTH_11"/>
    <property type="match status" value="1"/>
</dbReference>
<feature type="signal peptide" evidence="3">
    <location>
        <begin position="1"/>
        <end position="21"/>
    </location>
</feature>
<keyword evidence="6" id="KW-1185">Reference proteome</keyword>
<feature type="chain" id="PRO_5045346360" evidence="3">
    <location>
        <begin position="22"/>
        <end position="326"/>
    </location>
</feature>
<protein>
    <submittedName>
        <fullName evidence="5">YafY family transcriptional regulator</fullName>
    </submittedName>
</protein>
<dbReference type="InterPro" id="IPR001034">
    <property type="entry name" value="DeoR_HTH"/>
</dbReference>
<dbReference type="Gene3D" id="1.10.10.10">
    <property type="entry name" value="Winged helix-like DNA-binding domain superfamily/Winged helix DNA-binding domain"/>
    <property type="match status" value="1"/>
</dbReference>
<dbReference type="Proteomes" id="UP001056201">
    <property type="component" value="Chromosome 1"/>
</dbReference>
<dbReference type="InterPro" id="IPR036388">
    <property type="entry name" value="WH-like_DNA-bd_sf"/>
</dbReference>
<accession>A0ABY4S4D1</accession>
<keyword evidence="2" id="KW-0804">Transcription</keyword>
<proteinExistence type="predicted"/>
<gene>
    <name evidence="5" type="ORF">MW290_12585</name>
</gene>